<dbReference type="InterPro" id="IPR000835">
    <property type="entry name" value="HTH_MarR-typ"/>
</dbReference>
<dbReference type="SMART" id="SM00347">
    <property type="entry name" value="HTH_MARR"/>
    <property type="match status" value="1"/>
</dbReference>
<dbReference type="GO" id="GO:0003677">
    <property type="term" value="F:DNA binding"/>
    <property type="evidence" value="ECO:0007669"/>
    <property type="project" value="UniProtKB-KW"/>
</dbReference>
<dbReference type="Pfam" id="PF12802">
    <property type="entry name" value="MarR_2"/>
    <property type="match status" value="1"/>
</dbReference>
<dbReference type="GeneID" id="78529399"/>
<dbReference type="SUPFAM" id="SSF46785">
    <property type="entry name" value="Winged helix' DNA-binding domain"/>
    <property type="match status" value="1"/>
</dbReference>
<organism evidence="5 6">
    <name type="scientific">Sphingomonas paucimobilis NBRC 13935</name>
    <dbReference type="NCBI Taxonomy" id="1219050"/>
    <lineage>
        <taxon>Bacteria</taxon>
        <taxon>Pseudomonadati</taxon>
        <taxon>Pseudomonadota</taxon>
        <taxon>Alphaproteobacteria</taxon>
        <taxon>Sphingomonadales</taxon>
        <taxon>Sphingomonadaceae</taxon>
        <taxon>Sphingomonas</taxon>
    </lineage>
</organism>
<proteinExistence type="predicted"/>
<dbReference type="PRINTS" id="PR00598">
    <property type="entry name" value="HTHMARR"/>
</dbReference>
<gene>
    <name evidence="5" type="ORF">SP6_14_00020</name>
</gene>
<name>A0A0C9MQ23_SPHPI</name>
<dbReference type="EMBL" id="BBJS01000014">
    <property type="protein sequence ID" value="GAN12846.1"/>
    <property type="molecule type" value="Genomic_DNA"/>
</dbReference>
<evidence type="ECO:0000313" key="6">
    <source>
        <dbReference type="Proteomes" id="UP000032025"/>
    </source>
</evidence>
<dbReference type="GO" id="GO:0003700">
    <property type="term" value="F:DNA-binding transcription factor activity"/>
    <property type="evidence" value="ECO:0007669"/>
    <property type="project" value="InterPro"/>
</dbReference>
<evidence type="ECO:0000256" key="2">
    <source>
        <dbReference type="ARBA" id="ARBA00023125"/>
    </source>
</evidence>
<sequence>MLRSRELRLDAFLPYRLSITSNLVSDHIASAYQKLFGLTIPEWRLIAIVAEEGAVAQSAACERSRMDKVTVSRAAIAMVGRGLMARTAHEGDRRSHLLVLTEAGRELYADVSPKALELEEQLFEGFKPEELEAFVAMLRRIDAVALSLRDQPKIER</sequence>
<dbReference type="AlphaFoldDB" id="A0A0C9MQ23"/>
<protein>
    <submittedName>
        <fullName evidence="5">DNA, contig: SP614</fullName>
    </submittedName>
</protein>
<dbReference type="Proteomes" id="UP000032025">
    <property type="component" value="Unassembled WGS sequence"/>
</dbReference>
<evidence type="ECO:0000259" key="4">
    <source>
        <dbReference type="PROSITE" id="PS50995"/>
    </source>
</evidence>
<dbReference type="InterPro" id="IPR036388">
    <property type="entry name" value="WH-like_DNA-bd_sf"/>
</dbReference>
<dbReference type="RefSeq" id="WP_007403439.1">
    <property type="nucleotide sequence ID" value="NZ_BBJS01000014.1"/>
</dbReference>
<evidence type="ECO:0000256" key="3">
    <source>
        <dbReference type="ARBA" id="ARBA00023163"/>
    </source>
</evidence>
<keyword evidence="2" id="KW-0238">DNA-binding</keyword>
<feature type="domain" description="HTH marR-type" evidence="4">
    <location>
        <begin position="1"/>
        <end position="143"/>
    </location>
</feature>
<keyword evidence="6" id="KW-1185">Reference proteome</keyword>
<keyword evidence="3" id="KW-0804">Transcription</keyword>
<comment type="caution">
    <text evidence="5">The sequence shown here is derived from an EMBL/GenBank/DDBJ whole genome shotgun (WGS) entry which is preliminary data.</text>
</comment>
<dbReference type="PANTHER" id="PTHR35790">
    <property type="entry name" value="HTH-TYPE TRANSCRIPTIONAL REGULATOR PCHR"/>
    <property type="match status" value="1"/>
</dbReference>
<evidence type="ECO:0000313" key="5">
    <source>
        <dbReference type="EMBL" id="GAN12846.1"/>
    </source>
</evidence>
<dbReference type="PANTHER" id="PTHR35790:SF4">
    <property type="entry name" value="HTH-TYPE TRANSCRIPTIONAL REGULATOR PCHR"/>
    <property type="match status" value="1"/>
</dbReference>
<evidence type="ECO:0000256" key="1">
    <source>
        <dbReference type="ARBA" id="ARBA00023015"/>
    </source>
</evidence>
<dbReference type="PROSITE" id="PS50995">
    <property type="entry name" value="HTH_MARR_2"/>
    <property type="match status" value="1"/>
</dbReference>
<dbReference type="InterPro" id="IPR052067">
    <property type="entry name" value="Metal_resp_HTH_trans_reg"/>
</dbReference>
<dbReference type="Gene3D" id="1.10.10.10">
    <property type="entry name" value="Winged helix-like DNA-binding domain superfamily/Winged helix DNA-binding domain"/>
    <property type="match status" value="1"/>
</dbReference>
<accession>A0A0C9MQ23</accession>
<reference evidence="5 6" key="1">
    <citation type="submission" date="2014-08" db="EMBL/GenBank/DDBJ databases">
        <title>Whole genome shotgun sequence of Sphingomonas paucimobilis NBRC 13935.</title>
        <authorList>
            <person name="Hosoyama A."/>
            <person name="Hashimoto M."/>
            <person name="Hosoyama Y."/>
            <person name="Noguchi M."/>
            <person name="Uohara A."/>
            <person name="Ohji S."/>
            <person name="Katano-Makiyama Y."/>
            <person name="Ichikawa N."/>
            <person name="Kimura A."/>
            <person name="Yamazoe A."/>
            <person name="Fujita N."/>
        </authorList>
    </citation>
    <scope>NUCLEOTIDE SEQUENCE [LARGE SCALE GENOMIC DNA]</scope>
    <source>
        <strain evidence="5 6">NBRC 13935</strain>
    </source>
</reference>
<keyword evidence="1" id="KW-0805">Transcription regulation</keyword>
<dbReference type="InterPro" id="IPR036390">
    <property type="entry name" value="WH_DNA-bd_sf"/>
</dbReference>